<dbReference type="Gene3D" id="1.10.10.10">
    <property type="entry name" value="Winged helix-like DNA-binding domain superfamily/Winged helix DNA-binding domain"/>
    <property type="match status" value="1"/>
</dbReference>
<dbReference type="Gene3D" id="1.10.1740.10">
    <property type="match status" value="1"/>
</dbReference>
<dbReference type="Proteomes" id="UP001385499">
    <property type="component" value="Unassembled WGS sequence"/>
</dbReference>
<dbReference type="InterPro" id="IPR036388">
    <property type="entry name" value="WH-like_DNA-bd_sf"/>
</dbReference>
<dbReference type="InterPro" id="IPR014284">
    <property type="entry name" value="RNA_pol_sigma-70_dom"/>
</dbReference>
<dbReference type="NCBIfam" id="TIGR02937">
    <property type="entry name" value="sigma70-ECF"/>
    <property type="match status" value="1"/>
</dbReference>
<evidence type="ECO:0000256" key="2">
    <source>
        <dbReference type="ARBA" id="ARBA00023015"/>
    </source>
</evidence>
<accession>A0ABU8TEJ4</accession>
<evidence type="ECO:0000256" key="3">
    <source>
        <dbReference type="ARBA" id="ARBA00023082"/>
    </source>
</evidence>
<sequence length="169" mass="19277">MALQDSNGQQKSYLTYRKALVDYVSSIIGSRADAEDVVQDAFIRFLPKNGPTTVSTKAYLFRIARNLAFDLTRRRQMEARHENSELPHWATPQRLETPEEAAIIGDDLIRISKYLDSCSKETRIAIEMYRFGGHTMEQIANDLDLSIASVHRILRKSMLEISEIIDQSA</sequence>
<dbReference type="PANTHER" id="PTHR43133">
    <property type="entry name" value="RNA POLYMERASE ECF-TYPE SIGMA FACTO"/>
    <property type="match status" value="1"/>
</dbReference>
<reference evidence="6 7" key="1">
    <citation type="submission" date="2024-02" db="EMBL/GenBank/DDBJ databases">
        <title>Roseibium algae sp. nov., isolated from marine alga (Grateloupia sp.), showing potential in myo-inositol conversion.</title>
        <authorList>
            <person name="Wang Y."/>
        </authorList>
    </citation>
    <scope>NUCLEOTIDE SEQUENCE [LARGE SCALE GENOMIC DNA]</scope>
    <source>
        <strain evidence="6 7">H3510</strain>
    </source>
</reference>
<dbReference type="EMBL" id="JBAKIA010000001">
    <property type="protein sequence ID" value="MEJ8472541.1"/>
    <property type="molecule type" value="Genomic_DNA"/>
</dbReference>
<evidence type="ECO:0000313" key="7">
    <source>
        <dbReference type="Proteomes" id="UP001385499"/>
    </source>
</evidence>
<dbReference type="InterPro" id="IPR013324">
    <property type="entry name" value="RNA_pol_sigma_r3/r4-like"/>
</dbReference>
<evidence type="ECO:0000256" key="4">
    <source>
        <dbReference type="ARBA" id="ARBA00023163"/>
    </source>
</evidence>
<keyword evidence="7" id="KW-1185">Reference proteome</keyword>
<organism evidence="6 7">
    <name type="scientific">Roseibium algae</name>
    <dbReference type="NCBI Taxonomy" id="3123038"/>
    <lineage>
        <taxon>Bacteria</taxon>
        <taxon>Pseudomonadati</taxon>
        <taxon>Pseudomonadota</taxon>
        <taxon>Alphaproteobacteria</taxon>
        <taxon>Hyphomicrobiales</taxon>
        <taxon>Stappiaceae</taxon>
        <taxon>Roseibium</taxon>
    </lineage>
</organism>
<dbReference type="SUPFAM" id="SSF88659">
    <property type="entry name" value="Sigma3 and sigma4 domains of RNA polymerase sigma factors"/>
    <property type="match status" value="1"/>
</dbReference>
<comment type="caution">
    <text evidence="6">The sequence shown here is derived from an EMBL/GenBank/DDBJ whole genome shotgun (WGS) entry which is preliminary data.</text>
</comment>
<name>A0ABU8TEJ4_9HYPH</name>
<dbReference type="RefSeq" id="WP_340272009.1">
    <property type="nucleotide sequence ID" value="NZ_JBAKIA010000001.1"/>
</dbReference>
<dbReference type="InterPro" id="IPR039425">
    <property type="entry name" value="RNA_pol_sigma-70-like"/>
</dbReference>
<proteinExistence type="inferred from homology"/>
<keyword evidence="4" id="KW-0804">Transcription</keyword>
<dbReference type="SUPFAM" id="SSF88946">
    <property type="entry name" value="Sigma2 domain of RNA polymerase sigma factors"/>
    <property type="match status" value="1"/>
</dbReference>
<keyword evidence="2" id="KW-0805">Transcription regulation</keyword>
<dbReference type="InterPro" id="IPR007627">
    <property type="entry name" value="RNA_pol_sigma70_r2"/>
</dbReference>
<gene>
    <name evidence="6" type="ORF">V6575_00435</name>
</gene>
<comment type="similarity">
    <text evidence="1">Belongs to the sigma-70 factor family. ECF subfamily.</text>
</comment>
<evidence type="ECO:0000256" key="1">
    <source>
        <dbReference type="ARBA" id="ARBA00010641"/>
    </source>
</evidence>
<evidence type="ECO:0000259" key="5">
    <source>
        <dbReference type="Pfam" id="PF04542"/>
    </source>
</evidence>
<keyword evidence="3" id="KW-0731">Sigma factor</keyword>
<feature type="domain" description="RNA polymerase sigma-70 region 2" evidence="5">
    <location>
        <begin position="14"/>
        <end position="76"/>
    </location>
</feature>
<dbReference type="PANTHER" id="PTHR43133:SF63">
    <property type="entry name" value="RNA POLYMERASE SIGMA FACTOR FECI-RELATED"/>
    <property type="match status" value="1"/>
</dbReference>
<dbReference type="InterPro" id="IPR013325">
    <property type="entry name" value="RNA_pol_sigma_r2"/>
</dbReference>
<evidence type="ECO:0000313" key="6">
    <source>
        <dbReference type="EMBL" id="MEJ8472541.1"/>
    </source>
</evidence>
<protein>
    <submittedName>
        <fullName evidence="6">Sigma-70 family RNA polymerase sigma factor</fullName>
    </submittedName>
</protein>
<dbReference type="Pfam" id="PF04542">
    <property type="entry name" value="Sigma70_r2"/>
    <property type="match status" value="1"/>
</dbReference>